<organism evidence="1 2">
    <name type="scientific">Edaphobacter modestus</name>
    <dbReference type="NCBI Taxonomy" id="388466"/>
    <lineage>
        <taxon>Bacteria</taxon>
        <taxon>Pseudomonadati</taxon>
        <taxon>Acidobacteriota</taxon>
        <taxon>Terriglobia</taxon>
        <taxon>Terriglobales</taxon>
        <taxon>Acidobacteriaceae</taxon>
        <taxon>Edaphobacter</taxon>
    </lineage>
</organism>
<evidence type="ECO:0008006" key="3">
    <source>
        <dbReference type="Google" id="ProtNLM"/>
    </source>
</evidence>
<evidence type="ECO:0000313" key="1">
    <source>
        <dbReference type="EMBL" id="RZU35584.1"/>
    </source>
</evidence>
<reference evidence="1 2" key="1">
    <citation type="submission" date="2019-02" db="EMBL/GenBank/DDBJ databases">
        <title>Genomic Encyclopedia of Archaeal and Bacterial Type Strains, Phase II (KMG-II): from individual species to whole genera.</title>
        <authorList>
            <person name="Goeker M."/>
        </authorList>
    </citation>
    <scope>NUCLEOTIDE SEQUENCE [LARGE SCALE GENOMIC DNA]</scope>
    <source>
        <strain evidence="1 2">DSM 18101</strain>
    </source>
</reference>
<keyword evidence="2" id="KW-1185">Reference proteome</keyword>
<accession>A0A4Q7YFN7</accession>
<gene>
    <name evidence="1" type="ORF">BDD14_5656</name>
</gene>
<proteinExistence type="predicted"/>
<name>A0A4Q7YFN7_9BACT</name>
<sequence>MLLSAPGRKRGGQYTMTSAKLRLAMTAMGQQQTVGSELCIELGVTRQTLYLHIGPDGSLREDGKSVQEDFAEVTKWSVVCKETHKFLHRGRMNQGRTTRSVGLP</sequence>
<dbReference type="Proteomes" id="UP000292958">
    <property type="component" value="Unassembled WGS sequence"/>
</dbReference>
<dbReference type="EMBL" id="SHKW01000002">
    <property type="protein sequence ID" value="RZU35584.1"/>
    <property type="molecule type" value="Genomic_DNA"/>
</dbReference>
<comment type="caution">
    <text evidence="1">The sequence shown here is derived from an EMBL/GenBank/DDBJ whole genome shotgun (WGS) entry which is preliminary data.</text>
</comment>
<protein>
    <recommendedName>
        <fullName evidence="3">Resolvase HTH domain-containing protein</fullName>
    </recommendedName>
</protein>
<evidence type="ECO:0000313" key="2">
    <source>
        <dbReference type="Proteomes" id="UP000292958"/>
    </source>
</evidence>
<dbReference type="AlphaFoldDB" id="A0A4Q7YFN7"/>